<evidence type="ECO:0008006" key="4">
    <source>
        <dbReference type="Google" id="ProtNLM"/>
    </source>
</evidence>
<accession>A0AAW1I889</accession>
<evidence type="ECO:0000313" key="3">
    <source>
        <dbReference type="Proteomes" id="UP001458880"/>
    </source>
</evidence>
<organism evidence="2 3">
    <name type="scientific">Popillia japonica</name>
    <name type="common">Japanese beetle</name>
    <dbReference type="NCBI Taxonomy" id="7064"/>
    <lineage>
        <taxon>Eukaryota</taxon>
        <taxon>Metazoa</taxon>
        <taxon>Ecdysozoa</taxon>
        <taxon>Arthropoda</taxon>
        <taxon>Hexapoda</taxon>
        <taxon>Insecta</taxon>
        <taxon>Pterygota</taxon>
        <taxon>Neoptera</taxon>
        <taxon>Endopterygota</taxon>
        <taxon>Coleoptera</taxon>
        <taxon>Polyphaga</taxon>
        <taxon>Scarabaeiformia</taxon>
        <taxon>Scarabaeidae</taxon>
        <taxon>Rutelinae</taxon>
        <taxon>Popillia</taxon>
    </lineage>
</organism>
<protein>
    <recommendedName>
        <fullName evidence="4">Transposase</fullName>
    </recommendedName>
</protein>
<evidence type="ECO:0000313" key="2">
    <source>
        <dbReference type="EMBL" id="KAK9685236.1"/>
    </source>
</evidence>
<evidence type="ECO:0000256" key="1">
    <source>
        <dbReference type="SAM" id="MobiDB-lite"/>
    </source>
</evidence>
<dbReference type="EMBL" id="JASPKY010000793">
    <property type="protein sequence ID" value="KAK9685236.1"/>
    <property type="molecule type" value="Genomic_DNA"/>
</dbReference>
<dbReference type="AlphaFoldDB" id="A0AAW1I889"/>
<feature type="compositionally biased region" description="Basic residues" evidence="1">
    <location>
        <begin position="52"/>
        <end position="61"/>
    </location>
</feature>
<comment type="caution">
    <text evidence="2">The sequence shown here is derived from an EMBL/GenBank/DDBJ whole genome shotgun (WGS) entry which is preliminary data.</text>
</comment>
<gene>
    <name evidence="2" type="ORF">QE152_g38201</name>
</gene>
<name>A0AAW1I889_POPJA</name>
<sequence length="301" mass="34976">MFKIILNEKKKIRHLCYLSLQYNMVTAAVGISRKTLYSINRRKEQDPVLRSPGKKWPRGKAKTSDLSDSAKMAVRDTMYMYKDRKHVTLRSLNAELQAKQIVHMSKSSLAILLKDLGFKYKHDDNRRALMERLEIACMRSVFLRKYMENQNSEHPREVATIHRLYMYVRVELTFQLLWKYVHFSPSIPRYGPELDCFRDTTGGLCDIFFHSVPTVKRIPRYGPELDCFRDTTGGLCDIFFHSVPTVKRSPRCFKRRRCQVVNFPILASGVIGHGAPRRGRPHHSSLGPSLIRCLSLFLPQA</sequence>
<keyword evidence="3" id="KW-1185">Reference proteome</keyword>
<proteinExistence type="predicted"/>
<reference evidence="2 3" key="1">
    <citation type="journal article" date="2024" name="BMC Genomics">
        <title>De novo assembly and annotation of Popillia japonica's genome with initial clues to its potential as an invasive pest.</title>
        <authorList>
            <person name="Cucini C."/>
            <person name="Boschi S."/>
            <person name="Funari R."/>
            <person name="Cardaioli E."/>
            <person name="Iannotti N."/>
            <person name="Marturano G."/>
            <person name="Paoli F."/>
            <person name="Bruttini M."/>
            <person name="Carapelli A."/>
            <person name="Frati F."/>
            <person name="Nardi F."/>
        </authorList>
    </citation>
    <scope>NUCLEOTIDE SEQUENCE [LARGE SCALE GENOMIC DNA]</scope>
    <source>
        <strain evidence="2">DMR45628</strain>
    </source>
</reference>
<dbReference type="Proteomes" id="UP001458880">
    <property type="component" value="Unassembled WGS sequence"/>
</dbReference>
<feature type="region of interest" description="Disordered" evidence="1">
    <location>
        <begin position="43"/>
        <end position="64"/>
    </location>
</feature>